<dbReference type="Gene3D" id="3.40.50.150">
    <property type="entry name" value="Vaccinia Virus protein VP39"/>
    <property type="match status" value="1"/>
</dbReference>
<dbReference type="EMBL" id="QOIM01000028">
    <property type="protein sequence ID" value="RCG20314.1"/>
    <property type="molecule type" value="Genomic_DNA"/>
</dbReference>
<comment type="caution">
    <text evidence="3">The sequence shown here is derived from an EMBL/GenBank/DDBJ whole genome shotgun (WGS) entry which is preliminary data.</text>
</comment>
<dbReference type="InterPro" id="IPR013113">
    <property type="entry name" value="SIP_FAD-bd"/>
</dbReference>
<dbReference type="Pfam" id="PF08021">
    <property type="entry name" value="FAD_binding_9"/>
    <property type="match status" value="1"/>
</dbReference>
<dbReference type="SUPFAM" id="SSF46785">
    <property type="entry name" value="Winged helix' DNA-binding domain"/>
    <property type="match status" value="1"/>
</dbReference>
<accession>A0A367EQE7</accession>
<sequence>MPRSSRPLRIFPIVMRRVRVAGIDDLTPNMRRLTLTGDELAEGVMGDGYRRPAFRSDGFDDHVKLVVPPAEGELPRVGTQEETRFAWNPEVLGNTRDYTVRSWDPEKNTFAIDVARHDAGLAASWAFNAQVGDAIQFAGPKSCALVNTDADWHLLAGDETALPAIARWLEEAPETARGHVVIEIPTAEDRQRLHTRAGVTIEWLVRAEAPAGATTQLFDAVRRIEVPEGRVYAWTAGEAMAIAPIRRYLRGELGLPKEDVEVVGYWRRPKAVTAAKETARDNAESLVPAPAEESTETSDLPTRIHEMTELAPPVLTRAAVTLGINPAVSSGVTTVEGLAAETGVPAGRLAPLLDGMTALGLLERERDHFGNTPLGAVLCDDSVQDELCLDNPANRETLALVDLVDVLRADGHAERLGELCWRERRVADPDLDAAHQDRAAEQLAYVLDLLPDVPAVRDATTLAVSGDAAPHVAGRIARGRTVHLPGTDVAAWPDHDCAILVAALEGRTDEECRTLLRTALAAGRALVLFERTSDKAAVDDHAAEHALTSLAVTGAPLRSSGQVAALLRAAGAATVERTVLGWGFGPFGTVTVAHA</sequence>
<dbReference type="InterPro" id="IPR036390">
    <property type="entry name" value="WH_DNA-bd_sf"/>
</dbReference>
<dbReference type="GO" id="GO:0016491">
    <property type="term" value="F:oxidoreductase activity"/>
    <property type="evidence" value="ECO:0007669"/>
    <property type="project" value="InterPro"/>
</dbReference>
<dbReference type="InterPro" id="IPR036388">
    <property type="entry name" value="WH-like_DNA-bd_sf"/>
</dbReference>
<dbReference type="Gene3D" id="1.10.287.1350">
    <property type="match status" value="1"/>
</dbReference>
<dbReference type="Gene3D" id="3.40.50.80">
    <property type="entry name" value="Nucleotide-binding domain of ferredoxin-NADP reductase (FNR) module"/>
    <property type="match status" value="1"/>
</dbReference>
<evidence type="ECO:0000313" key="3">
    <source>
        <dbReference type="EMBL" id="RCG20314.1"/>
    </source>
</evidence>
<dbReference type="PANTHER" id="PTHR30157">
    <property type="entry name" value="FERRIC REDUCTASE, NADPH-DEPENDENT"/>
    <property type="match status" value="1"/>
</dbReference>
<dbReference type="Gene3D" id="1.10.10.10">
    <property type="entry name" value="Winged helix-like DNA-binding domain superfamily/Winged helix DNA-binding domain"/>
    <property type="match status" value="1"/>
</dbReference>
<evidence type="ECO:0000313" key="4">
    <source>
        <dbReference type="Proteomes" id="UP000253507"/>
    </source>
</evidence>
<feature type="region of interest" description="Disordered" evidence="1">
    <location>
        <begin position="277"/>
        <end position="299"/>
    </location>
</feature>
<dbReference type="PANTHER" id="PTHR30157:SF0">
    <property type="entry name" value="NADPH-DEPENDENT FERRIC-CHELATE REDUCTASE"/>
    <property type="match status" value="1"/>
</dbReference>
<dbReference type="OrthoDB" id="3211041at2"/>
<dbReference type="InterPro" id="IPR039374">
    <property type="entry name" value="SIP_fam"/>
</dbReference>
<name>A0A367EQE7_9ACTN</name>
<dbReference type="InterPro" id="IPR039261">
    <property type="entry name" value="FNR_nucleotide-bd"/>
</dbReference>
<proteinExistence type="predicted"/>
<dbReference type="Pfam" id="PF04954">
    <property type="entry name" value="SIP"/>
    <property type="match status" value="1"/>
</dbReference>
<dbReference type="InterPro" id="IPR017927">
    <property type="entry name" value="FAD-bd_FR_type"/>
</dbReference>
<dbReference type="InterPro" id="IPR007037">
    <property type="entry name" value="SIP_rossman_dom"/>
</dbReference>
<dbReference type="Gene3D" id="2.40.30.10">
    <property type="entry name" value="Translation factors"/>
    <property type="match status" value="1"/>
</dbReference>
<dbReference type="InterPro" id="IPR029063">
    <property type="entry name" value="SAM-dependent_MTases_sf"/>
</dbReference>
<dbReference type="PROSITE" id="PS51384">
    <property type="entry name" value="FAD_FR"/>
    <property type="match status" value="1"/>
</dbReference>
<keyword evidence="4" id="KW-1185">Reference proteome</keyword>
<evidence type="ECO:0000256" key="1">
    <source>
        <dbReference type="SAM" id="MobiDB-lite"/>
    </source>
</evidence>
<dbReference type="InterPro" id="IPR017938">
    <property type="entry name" value="Riboflavin_synthase-like_b-brl"/>
</dbReference>
<gene>
    <name evidence="3" type="ORF">DQ392_10005</name>
</gene>
<dbReference type="Proteomes" id="UP000253507">
    <property type="component" value="Unassembled WGS sequence"/>
</dbReference>
<dbReference type="CDD" id="cd06193">
    <property type="entry name" value="siderophore_interacting"/>
    <property type="match status" value="1"/>
</dbReference>
<dbReference type="SUPFAM" id="SSF63380">
    <property type="entry name" value="Riboflavin synthase domain-like"/>
    <property type="match status" value="1"/>
</dbReference>
<organism evidence="3 4">
    <name type="scientific">Streptomyces reniochalinae</name>
    <dbReference type="NCBI Taxonomy" id="2250578"/>
    <lineage>
        <taxon>Bacteria</taxon>
        <taxon>Bacillati</taxon>
        <taxon>Actinomycetota</taxon>
        <taxon>Actinomycetes</taxon>
        <taxon>Kitasatosporales</taxon>
        <taxon>Streptomycetaceae</taxon>
        <taxon>Streptomyces</taxon>
    </lineage>
</organism>
<dbReference type="RefSeq" id="WP_114015190.1">
    <property type="nucleotide sequence ID" value="NZ_QOIM01000028.1"/>
</dbReference>
<feature type="domain" description="FAD-binding FR-type" evidence="2">
    <location>
        <begin position="13"/>
        <end position="147"/>
    </location>
</feature>
<dbReference type="AlphaFoldDB" id="A0A367EQE7"/>
<protein>
    <submittedName>
        <fullName evidence="3">Siderophore-interacting protein</fullName>
    </submittedName>
</protein>
<reference evidence="3 4" key="1">
    <citation type="submission" date="2018-06" db="EMBL/GenBank/DDBJ databases">
        <title>Streptomyces reniochalinae sp. nov. and Streptomyces diacarnus sp. nov. from marine sponges.</title>
        <authorList>
            <person name="Li L."/>
        </authorList>
    </citation>
    <scope>NUCLEOTIDE SEQUENCE [LARGE SCALE GENOMIC DNA]</scope>
    <source>
        <strain evidence="3 4">LHW50302</strain>
    </source>
</reference>
<evidence type="ECO:0000259" key="2">
    <source>
        <dbReference type="PROSITE" id="PS51384"/>
    </source>
</evidence>